<keyword evidence="4 7" id="KW-0863">Zinc-finger</keyword>
<dbReference type="InterPro" id="IPR001841">
    <property type="entry name" value="Znf_RING"/>
</dbReference>
<dbReference type="GO" id="GO:0061630">
    <property type="term" value="F:ubiquitin protein ligase activity"/>
    <property type="evidence" value="ECO:0007669"/>
    <property type="project" value="InterPro"/>
</dbReference>
<evidence type="ECO:0000256" key="4">
    <source>
        <dbReference type="ARBA" id="ARBA00022771"/>
    </source>
</evidence>
<dbReference type="SUPFAM" id="SSF57850">
    <property type="entry name" value="RING/U-box"/>
    <property type="match status" value="1"/>
</dbReference>
<evidence type="ECO:0000256" key="8">
    <source>
        <dbReference type="SAM" id="MobiDB-lite"/>
    </source>
</evidence>
<dbReference type="SMART" id="SM00343">
    <property type="entry name" value="ZnF_C2HC"/>
    <property type="match status" value="1"/>
</dbReference>
<evidence type="ECO:0000256" key="7">
    <source>
        <dbReference type="PROSITE-ProRule" id="PRU00047"/>
    </source>
</evidence>
<evidence type="ECO:0000313" key="12">
    <source>
        <dbReference type="EMBL" id="KZP01458.1"/>
    </source>
</evidence>
<dbReference type="PROSITE" id="PS50089">
    <property type="entry name" value="ZF_RING_2"/>
    <property type="match status" value="1"/>
</dbReference>
<dbReference type="InterPro" id="IPR014891">
    <property type="entry name" value="DWNN_domain"/>
</dbReference>
<protein>
    <submittedName>
        <fullName evidence="12">DWNN-domain-containing protein</fullName>
    </submittedName>
</protein>
<keyword evidence="3" id="KW-0479">Metal-binding</keyword>
<evidence type="ECO:0000313" key="13">
    <source>
        <dbReference type="Proteomes" id="UP000076738"/>
    </source>
</evidence>
<dbReference type="Gene3D" id="3.30.40.10">
    <property type="entry name" value="Zinc/RING finger domain, C3HC4 (zinc finger)"/>
    <property type="match status" value="1"/>
</dbReference>
<keyword evidence="5" id="KW-0862">Zinc</keyword>
<dbReference type="InterPro" id="IPR025829">
    <property type="entry name" value="Zn_knuckle_CX2CX3GHX4C"/>
</dbReference>
<evidence type="ECO:0000259" key="11">
    <source>
        <dbReference type="PROSITE" id="PS51282"/>
    </source>
</evidence>
<keyword evidence="13" id="KW-1185">Reference proteome</keyword>
<evidence type="ECO:0000256" key="6">
    <source>
        <dbReference type="ARBA" id="ARBA00023242"/>
    </source>
</evidence>
<comment type="subcellular location">
    <subcellularLocation>
        <location evidence="1">Nucleus</location>
    </subcellularLocation>
</comment>
<dbReference type="OrthoDB" id="106784at2759"/>
<feature type="domain" description="CCHC-type" evidence="10">
    <location>
        <begin position="218"/>
        <end position="232"/>
    </location>
</feature>
<dbReference type="EMBL" id="KV417266">
    <property type="protein sequence ID" value="KZP01458.1"/>
    <property type="molecule type" value="Genomic_DNA"/>
</dbReference>
<evidence type="ECO:0000259" key="9">
    <source>
        <dbReference type="PROSITE" id="PS50089"/>
    </source>
</evidence>
<dbReference type="Gene3D" id="4.10.60.10">
    <property type="entry name" value="Zinc finger, CCHC-type"/>
    <property type="match status" value="1"/>
</dbReference>
<reference evidence="12 13" key="1">
    <citation type="journal article" date="2016" name="Mol. Biol. Evol.">
        <title>Comparative Genomics of Early-Diverging Mushroom-Forming Fungi Provides Insights into the Origins of Lignocellulose Decay Capabilities.</title>
        <authorList>
            <person name="Nagy L.G."/>
            <person name="Riley R."/>
            <person name="Tritt A."/>
            <person name="Adam C."/>
            <person name="Daum C."/>
            <person name="Floudas D."/>
            <person name="Sun H."/>
            <person name="Yadav J.S."/>
            <person name="Pangilinan J."/>
            <person name="Larsson K.H."/>
            <person name="Matsuura K."/>
            <person name="Barry K."/>
            <person name="Labutti K."/>
            <person name="Kuo R."/>
            <person name="Ohm R.A."/>
            <person name="Bhattacharya S.S."/>
            <person name="Shirouzu T."/>
            <person name="Yoshinaga Y."/>
            <person name="Martin F.M."/>
            <person name="Grigoriev I.V."/>
            <person name="Hibbett D.S."/>
        </authorList>
    </citation>
    <scope>NUCLEOTIDE SEQUENCE [LARGE SCALE GENOMIC DNA]</scope>
    <source>
        <strain evidence="12 13">TUFC12733</strain>
    </source>
</reference>
<dbReference type="FunFam" id="4.10.60.10:FF:000005">
    <property type="entry name" value="E3 ubiquitin-protein ligase RBBP6"/>
    <property type="match status" value="1"/>
</dbReference>
<feature type="region of interest" description="Disordered" evidence="8">
    <location>
        <begin position="517"/>
        <end position="551"/>
    </location>
</feature>
<dbReference type="Gene3D" id="3.10.20.90">
    <property type="entry name" value="Phosphatidylinositol 3-kinase Catalytic Subunit, Chain A, domain 1"/>
    <property type="match status" value="1"/>
</dbReference>
<dbReference type="GO" id="GO:0006511">
    <property type="term" value="P:ubiquitin-dependent protein catabolic process"/>
    <property type="evidence" value="ECO:0007669"/>
    <property type="project" value="TreeGrafter"/>
</dbReference>
<evidence type="ECO:0000256" key="1">
    <source>
        <dbReference type="ARBA" id="ARBA00004123"/>
    </source>
</evidence>
<dbReference type="GO" id="GO:0005634">
    <property type="term" value="C:nucleus"/>
    <property type="evidence" value="ECO:0007669"/>
    <property type="project" value="UniProtKB-SubCell"/>
</dbReference>
<keyword evidence="6" id="KW-0539">Nucleus</keyword>
<keyword evidence="2" id="KW-0507">mRNA processing</keyword>
<dbReference type="SUPFAM" id="SSF57756">
    <property type="entry name" value="Retrovirus zinc finger-like domains"/>
    <property type="match status" value="1"/>
</dbReference>
<dbReference type="InterPro" id="IPR036875">
    <property type="entry name" value="Znf_CCHC_sf"/>
</dbReference>
<accession>A0A167S0F3</accession>
<dbReference type="SMART" id="SM01180">
    <property type="entry name" value="DWNN"/>
    <property type="match status" value="1"/>
</dbReference>
<dbReference type="PANTHER" id="PTHR15439">
    <property type="entry name" value="RETINOBLASTOMA-BINDING PROTEIN 6"/>
    <property type="match status" value="1"/>
</dbReference>
<name>A0A167S0F3_CALVF</name>
<dbReference type="InterPro" id="IPR013083">
    <property type="entry name" value="Znf_RING/FYVE/PHD"/>
</dbReference>
<feature type="region of interest" description="Disordered" evidence="8">
    <location>
        <begin position="93"/>
        <end position="148"/>
    </location>
</feature>
<organism evidence="12 13">
    <name type="scientific">Calocera viscosa (strain TUFC12733)</name>
    <dbReference type="NCBI Taxonomy" id="1330018"/>
    <lineage>
        <taxon>Eukaryota</taxon>
        <taxon>Fungi</taxon>
        <taxon>Dikarya</taxon>
        <taxon>Basidiomycota</taxon>
        <taxon>Agaricomycotina</taxon>
        <taxon>Dacrymycetes</taxon>
        <taxon>Dacrymycetales</taxon>
        <taxon>Dacrymycetaceae</taxon>
        <taxon>Calocera</taxon>
    </lineage>
</organism>
<feature type="compositionally biased region" description="Low complexity" evidence="8">
    <location>
        <begin position="520"/>
        <end position="538"/>
    </location>
</feature>
<dbReference type="CDD" id="cd16620">
    <property type="entry name" value="vRING-HC-C4C4_RBBP6"/>
    <property type="match status" value="1"/>
</dbReference>
<dbReference type="InterPro" id="IPR033489">
    <property type="entry name" value="RBBP6"/>
</dbReference>
<dbReference type="GO" id="GO:0008270">
    <property type="term" value="F:zinc ion binding"/>
    <property type="evidence" value="ECO:0007669"/>
    <property type="project" value="UniProtKB-KW"/>
</dbReference>
<dbReference type="PROSITE" id="PS51282">
    <property type="entry name" value="DWNN"/>
    <property type="match status" value="1"/>
</dbReference>
<gene>
    <name evidence="12" type="ORF">CALVIDRAFT_532228</name>
</gene>
<feature type="domain" description="DWNN" evidence="11">
    <location>
        <begin position="5"/>
        <end position="77"/>
    </location>
</feature>
<dbReference type="GO" id="GO:0016567">
    <property type="term" value="P:protein ubiquitination"/>
    <property type="evidence" value="ECO:0007669"/>
    <property type="project" value="InterPro"/>
</dbReference>
<dbReference type="PROSITE" id="PS50158">
    <property type="entry name" value="ZF_CCHC"/>
    <property type="match status" value="1"/>
</dbReference>
<dbReference type="Pfam" id="PF08783">
    <property type="entry name" value="DWNN"/>
    <property type="match status" value="1"/>
</dbReference>
<proteinExistence type="predicted"/>
<dbReference type="PANTHER" id="PTHR15439:SF0">
    <property type="entry name" value="CELL DIVISION CYCLE AND APOPTOSIS REGULATOR PROTEIN 1-RELATED"/>
    <property type="match status" value="1"/>
</dbReference>
<evidence type="ECO:0000256" key="5">
    <source>
        <dbReference type="ARBA" id="ARBA00022833"/>
    </source>
</evidence>
<dbReference type="InterPro" id="IPR001878">
    <property type="entry name" value="Znf_CCHC"/>
</dbReference>
<feature type="compositionally biased region" description="Basic and acidic residues" evidence="8">
    <location>
        <begin position="128"/>
        <end position="146"/>
    </location>
</feature>
<evidence type="ECO:0000256" key="3">
    <source>
        <dbReference type="ARBA" id="ARBA00022723"/>
    </source>
</evidence>
<evidence type="ECO:0000256" key="2">
    <source>
        <dbReference type="ARBA" id="ARBA00022664"/>
    </source>
</evidence>
<feature type="region of interest" description="Disordered" evidence="8">
    <location>
        <begin position="387"/>
        <end position="416"/>
    </location>
</feature>
<dbReference type="Pfam" id="PF13696">
    <property type="entry name" value="zf-CCHC_2"/>
    <property type="match status" value="1"/>
</dbReference>
<dbReference type="AlphaFoldDB" id="A0A167S0F3"/>
<dbReference type="GO" id="GO:0006397">
    <property type="term" value="P:mRNA processing"/>
    <property type="evidence" value="ECO:0007669"/>
    <property type="project" value="UniProtKB-KW"/>
</dbReference>
<feature type="region of interest" description="Disordered" evidence="8">
    <location>
        <begin position="168"/>
        <end position="214"/>
    </location>
</feature>
<feature type="domain" description="RING-type" evidence="9">
    <location>
        <begin position="317"/>
        <end position="357"/>
    </location>
</feature>
<sequence length="562" mass="63004">MASSVYYKFKAQRDESRITFDGTGISVFDLKREIMIANKMGTGADFDLGVYDSKSNKEYNDEDIIPRSSSVVMRRLPPSKPGRGKAQIYVASLQSATPAPDPRSEATRAPLRPLPNWKPGQGSISQRFDGKDPSKSTEKPEDKQEDVLASTTLDDEEQAAIAAMFQATSEQWQQTQEKMAQATPIHNSRGRGGFRGKPSQPHQHHEQPSRPPPLGYTCYRCGQKGHWIQECPTNGDQDFDNRPRIKRTTGIPRSFLKAVENPIATGNSMPGVMVTPDGGYVIAQADSATWEKQRAKAKALSENDIREKPVTDSNLACPVCSKLFREATKTPCCSTTYCEECIQTHLLEHDFVCPNCTKRIGSLDRLEPDTEMRRKVKEYIYKAMDEAREEDDDGSKVQTGEPSKFINAGDGADKNMPRPDHSAQIATLQDSIKQMTAMLSKPNMNMQDRQRLQTRLQQTNEQLAQLQMMTAMYEMSNAAGMEGMDMNGMGVGMNMGMNGFMGWQGNYGQDFGMYPNQEMGFPQGGNFPQQPQGNGQLRGQKRGRQQDFVQVDQRMEKMPRYY</sequence>
<feature type="compositionally biased region" description="Polar residues" evidence="8">
    <location>
        <begin position="168"/>
        <end position="178"/>
    </location>
</feature>
<evidence type="ECO:0000259" key="10">
    <source>
        <dbReference type="PROSITE" id="PS50158"/>
    </source>
</evidence>
<dbReference type="STRING" id="1330018.A0A167S0F3"/>
<dbReference type="GO" id="GO:0003676">
    <property type="term" value="F:nucleic acid binding"/>
    <property type="evidence" value="ECO:0007669"/>
    <property type="project" value="InterPro"/>
</dbReference>
<dbReference type="Proteomes" id="UP000076738">
    <property type="component" value="Unassembled WGS sequence"/>
</dbReference>